<evidence type="ECO:0000313" key="1">
    <source>
        <dbReference type="EMBL" id="GFC77010.1"/>
    </source>
</evidence>
<name>A0A699QTC8_TANCI</name>
<comment type="caution">
    <text evidence="1">The sequence shown here is derived from an EMBL/GenBank/DDBJ whole genome shotgun (WGS) entry which is preliminary data.</text>
</comment>
<protein>
    <submittedName>
        <fullName evidence="1">Uncharacterized protein</fullName>
    </submittedName>
</protein>
<feature type="non-terminal residue" evidence="1">
    <location>
        <position position="114"/>
    </location>
</feature>
<sequence>MVVSVIEKTIQDAERIVQSIGLLHLYQTLDVRDLPYKRLLSFLRLLDPWSGPAEGSSCLSASPSYRLFSVTVSSLELNGYLDCLIHSLIHISVYNLENGRDCSSKLIRLHEFRK</sequence>
<reference evidence="1" key="1">
    <citation type="journal article" date="2019" name="Sci. Rep.">
        <title>Draft genome of Tanacetum cinerariifolium, the natural source of mosquito coil.</title>
        <authorList>
            <person name="Yamashiro T."/>
            <person name="Shiraishi A."/>
            <person name="Satake H."/>
            <person name="Nakayama K."/>
        </authorList>
    </citation>
    <scope>NUCLEOTIDE SEQUENCE</scope>
</reference>
<organism evidence="1">
    <name type="scientific">Tanacetum cinerariifolium</name>
    <name type="common">Dalmatian daisy</name>
    <name type="synonym">Chrysanthemum cinerariifolium</name>
    <dbReference type="NCBI Taxonomy" id="118510"/>
    <lineage>
        <taxon>Eukaryota</taxon>
        <taxon>Viridiplantae</taxon>
        <taxon>Streptophyta</taxon>
        <taxon>Embryophyta</taxon>
        <taxon>Tracheophyta</taxon>
        <taxon>Spermatophyta</taxon>
        <taxon>Magnoliopsida</taxon>
        <taxon>eudicotyledons</taxon>
        <taxon>Gunneridae</taxon>
        <taxon>Pentapetalae</taxon>
        <taxon>asterids</taxon>
        <taxon>campanulids</taxon>
        <taxon>Asterales</taxon>
        <taxon>Asteraceae</taxon>
        <taxon>Asteroideae</taxon>
        <taxon>Anthemideae</taxon>
        <taxon>Anthemidinae</taxon>
        <taxon>Tanacetum</taxon>
    </lineage>
</organism>
<dbReference type="EMBL" id="BKCJ011059097">
    <property type="protein sequence ID" value="GFC77010.1"/>
    <property type="molecule type" value="Genomic_DNA"/>
</dbReference>
<accession>A0A699QTC8</accession>
<gene>
    <name evidence="1" type="ORF">Tci_848980</name>
</gene>
<dbReference type="AlphaFoldDB" id="A0A699QTC8"/>
<proteinExistence type="predicted"/>